<feature type="domain" description="Zn(2)-C6 fungal-type" evidence="8">
    <location>
        <begin position="36"/>
        <end position="68"/>
    </location>
</feature>
<feature type="region of interest" description="Disordered" evidence="7">
    <location>
        <begin position="487"/>
        <end position="538"/>
    </location>
</feature>
<organism evidence="9 10">
    <name type="scientific">Penicillium italicum</name>
    <name type="common">Blue mold</name>
    <dbReference type="NCBI Taxonomy" id="40296"/>
    <lineage>
        <taxon>Eukaryota</taxon>
        <taxon>Fungi</taxon>
        <taxon>Dikarya</taxon>
        <taxon>Ascomycota</taxon>
        <taxon>Pezizomycotina</taxon>
        <taxon>Eurotiomycetes</taxon>
        <taxon>Eurotiomycetidae</taxon>
        <taxon>Eurotiales</taxon>
        <taxon>Aspergillaceae</taxon>
        <taxon>Penicillium</taxon>
    </lineage>
</organism>
<dbReference type="InterPro" id="IPR001138">
    <property type="entry name" value="Zn2Cys6_DnaBD"/>
</dbReference>
<dbReference type="InterPro" id="IPR036864">
    <property type="entry name" value="Zn2-C6_fun-type_DNA-bd_sf"/>
</dbReference>
<feature type="region of interest" description="Disordered" evidence="7">
    <location>
        <begin position="145"/>
        <end position="199"/>
    </location>
</feature>
<dbReference type="Proteomes" id="UP000030104">
    <property type="component" value="Unassembled WGS sequence"/>
</dbReference>
<gene>
    <name evidence="9" type="ORF">PITC_048650</name>
</gene>
<feature type="compositionally biased region" description="Polar residues" evidence="7">
    <location>
        <begin position="419"/>
        <end position="437"/>
    </location>
</feature>
<dbReference type="PANTHER" id="PTHR46910:SF3">
    <property type="entry name" value="HALOTOLERANCE PROTEIN 9-RELATED"/>
    <property type="match status" value="1"/>
</dbReference>
<reference evidence="9 10" key="1">
    <citation type="journal article" date="2015" name="Mol. Plant Microbe Interact.">
        <title>Genome, transcriptome, and functional analyses of Penicillium expansum provide new insights into secondary metabolism and pathogenicity.</title>
        <authorList>
            <person name="Ballester A.R."/>
            <person name="Marcet-Houben M."/>
            <person name="Levin E."/>
            <person name="Sela N."/>
            <person name="Selma-Lazaro C."/>
            <person name="Carmona L."/>
            <person name="Wisniewski M."/>
            <person name="Droby S."/>
            <person name="Gonzalez-Candelas L."/>
            <person name="Gabaldon T."/>
        </authorList>
    </citation>
    <scope>NUCLEOTIDE SEQUENCE [LARGE SCALE GENOMIC DNA]</scope>
    <source>
        <strain evidence="9 10">PHI-1</strain>
    </source>
</reference>
<protein>
    <recommendedName>
        <fullName evidence="8">Zn(2)-C6 fungal-type domain-containing protein</fullName>
    </recommendedName>
</protein>
<evidence type="ECO:0000256" key="3">
    <source>
        <dbReference type="ARBA" id="ARBA00023015"/>
    </source>
</evidence>
<keyword evidence="3" id="KW-0805">Transcription regulation</keyword>
<proteinExistence type="predicted"/>
<evidence type="ECO:0000256" key="7">
    <source>
        <dbReference type="SAM" id="MobiDB-lite"/>
    </source>
</evidence>
<keyword evidence="5" id="KW-0804">Transcription</keyword>
<dbReference type="PhylomeDB" id="A0A0A2KJ36"/>
<dbReference type="PANTHER" id="PTHR46910">
    <property type="entry name" value="TRANSCRIPTION FACTOR PDR1"/>
    <property type="match status" value="1"/>
</dbReference>
<comment type="caution">
    <text evidence="9">The sequence shown here is derived from an EMBL/GenBank/DDBJ whole genome shotgun (WGS) entry which is preliminary data.</text>
</comment>
<dbReference type="Pfam" id="PF00172">
    <property type="entry name" value="Zn_clus"/>
    <property type="match status" value="1"/>
</dbReference>
<accession>A0A0A2KJ36</accession>
<feature type="region of interest" description="Disordered" evidence="7">
    <location>
        <begin position="239"/>
        <end position="260"/>
    </location>
</feature>
<evidence type="ECO:0000256" key="2">
    <source>
        <dbReference type="ARBA" id="ARBA00022723"/>
    </source>
</evidence>
<keyword evidence="10" id="KW-1185">Reference proteome</keyword>
<dbReference type="GO" id="GO:0003677">
    <property type="term" value="F:DNA binding"/>
    <property type="evidence" value="ECO:0007669"/>
    <property type="project" value="UniProtKB-KW"/>
</dbReference>
<evidence type="ECO:0000313" key="9">
    <source>
        <dbReference type="EMBL" id="KGO67779.1"/>
    </source>
</evidence>
<dbReference type="OrthoDB" id="424974at2759"/>
<dbReference type="GO" id="GO:0005634">
    <property type="term" value="C:nucleus"/>
    <property type="evidence" value="ECO:0007669"/>
    <property type="project" value="UniProtKB-SubCell"/>
</dbReference>
<dbReference type="InterPro" id="IPR050987">
    <property type="entry name" value="AtrR-like"/>
</dbReference>
<dbReference type="PROSITE" id="PS50048">
    <property type="entry name" value="ZN2_CY6_FUNGAL_2"/>
    <property type="match status" value="1"/>
</dbReference>
<feature type="region of interest" description="Disordered" evidence="7">
    <location>
        <begin position="391"/>
        <end position="460"/>
    </location>
</feature>
<dbReference type="PROSITE" id="PS00463">
    <property type="entry name" value="ZN2_CY6_FUNGAL_1"/>
    <property type="match status" value="1"/>
</dbReference>
<feature type="region of interest" description="Disordered" evidence="7">
    <location>
        <begin position="1"/>
        <end position="33"/>
    </location>
</feature>
<name>A0A0A2KJ36_PENIT</name>
<dbReference type="STRING" id="40296.A0A0A2KJ36"/>
<comment type="subcellular location">
    <subcellularLocation>
        <location evidence="1">Nucleus</location>
    </subcellularLocation>
</comment>
<dbReference type="EMBL" id="JQGA01001259">
    <property type="protein sequence ID" value="KGO67779.1"/>
    <property type="molecule type" value="Genomic_DNA"/>
</dbReference>
<dbReference type="Gene3D" id="4.10.240.10">
    <property type="entry name" value="Zn(2)-C6 fungal-type DNA-binding domain"/>
    <property type="match status" value="1"/>
</dbReference>
<dbReference type="SMART" id="SM00066">
    <property type="entry name" value="GAL4"/>
    <property type="match status" value="1"/>
</dbReference>
<dbReference type="AlphaFoldDB" id="A0A0A2KJ36"/>
<dbReference type="GO" id="GO:0000981">
    <property type="term" value="F:DNA-binding transcription factor activity, RNA polymerase II-specific"/>
    <property type="evidence" value="ECO:0007669"/>
    <property type="project" value="InterPro"/>
</dbReference>
<dbReference type="SUPFAM" id="SSF57701">
    <property type="entry name" value="Zn2/Cys6 DNA-binding domain"/>
    <property type="match status" value="1"/>
</dbReference>
<dbReference type="CDD" id="cd12148">
    <property type="entry name" value="fungal_TF_MHR"/>
    <property type="match status" value="1"/>
</dbReference>
<dbReference type="HOGENOM" id="CLU_269370_0_0_1"/>
<evidence type="ECO:0000256" key="1">
    <source>
        <dbReference type="ARBA" id="ARBA00004123"/>
    </source>
</evidence>
<dbReference type="OMA" id="TRMECPI"/>
<keyword evidence="2" id="KW-0479">Metal-binding</keyword>
<evidence type="ECO:0000313" key="10">
    <source>
        <dbReference type="Proteomes" id="UP000030104"/>
    </source>
</evidence>
<dbReference type="CDD" id="cd00067">
    <property type="entry name" value="GAL4"/>
    <property type="match status" value="1"/>
</dbReference>
<evidence type="ECO:0000259" key="8">
    <source>
        <dbReference type="PROSITE" id="PS50048"/>
    </source>
</evidence>
<feature type="compositionally biased region" description="Low complexity" evidence="7">
    <location>
        <begin position="14"/>
        <end position="33"/>
    </location>
</feature>
<evidence type="ECO:0000256" key="6">
    <source>
        <dbReference type="ARBA" id="ARBA00023242"/>
    </source>
</evidence>
<feature type="compositionally biased region" description="Polar residues" evidence="7">
    <location>
        <begin position="493"/>
        <end position="504"/>
    </location>
</feature>
<evidence type="ECO:0000256" key="4">
    <source>
        <dbReference type="ARBA" id="ARBA00023125"/>
    </source>
</evidence>
<keyword evidence="6" id="KW-0539">Nucleus</keyword>
<sequence length="1214" mass="133131">MDYQTPMANDADSSRPPSAPLSTTSSAKSSHPLGFPCVECKAKHKRCDRTRPACQSCQSRGREAECTYPSAALPVAENKSANNRITKKTGAPFPGPLLKQASALPTTGDKRPRSADSSYKQTELVNDMVGLPIQNDPNYAQWTEIPQQSPEKRQRISELDSGSTARQSAMARGQITPFGTGTPSGSRLAPPLRSISPTLPQDETELRCNLTTEINVQRMKHRNLTAETLRNIVKLLMKAKNGRPPPEPTTDGSSAMPLSDEWREEDDLMRVATVKLKTGGRCSRALLSRFENFLYGPLMSPEEKKMQERIICVEECLSSASAPPTSDHNYLFLHRLKRIILHADAYGLDERDSRIGFLCNQLLEAIATNSKLTPSNRKKFAELLDPDGEIANVSADSPGVKAEAPISKRKVPPKPTSPRVPSSHTPGTPSRTITRQQTSVTSLSPLPPHPLPLPSRSSSLSTALSEPVDFTDDNMSSSFPFIVKRNPKKRVASGNQSSQSNDTALPSLVPASKKRPAPGGQSDDMAAPSSKRAASGTQSSNLNNIIASAPQPAASGTHLSSSNNMIAPAPMLAASGTQSSNLNNNIASAPQPAASGTQSSNLNNIIASAPQPAASGNQASSSNNMIAPAPMLAASGTQPSYLNNNIASAPQPAASGNQASSSNSVIAPAHLRSASGSQPFSSNVPKKLWNVFLAKEAHLIPVLDLNKLKATFALAVNHGNFEPKGIDPILGLCLAIACHLTRDRGLGESRKWYDAALTRIAPTLNSQASLQSFHQHILQIQYLHMVGHLRMAWETLSQAIGRAQPLRMQTMHGGRLAVDEESLQQVRLVWQCLWMKKLSLALQLGIVDQSLETFCDFPMPMQSQIEINMGSDLSPSNDRDLAASSFFVACTSFYKHTDQLITVENDLRVTRMECPIKWLSILDLRDFQALNRNLSSWKNGLPKFLEWKDSNIDMTLEKDPIIRRMCRVTHIRYTYFQLRQNRPFFILCLRLFRPCTCELAPHVPGKNTNPLNMDPLLSLVYNAAVKCIMFAQDIVKILCASFAQENDDDSMCEQLDYLYTAALVLVASRSSPLSLVQRGEPGGITRSSTVLQSQFRQADTLLRNYEECCDTKPKLRRRIERSRALLDLLDNISVPGSDNSFSLICDNDIRVAPIFWHQLYDRLGLDVPFRRFLGAPASDVTTVAGRRLTFGWMESIPVDLDPQEKQGVESLNRR</sequence>
<evidence type="ECO:0000256" key="5">
    <source>
        <dbReference type="ARBA" id="ARBA00023163"/>
    </source>
</evidence>
<keyword evidence="4" id="KW-0238">DNA-binding</keyword>
<feature type="region of interest" description="Disordered" evidence="7">
    <location>
        <begin position="79"/>
        <end position="119"/>
    </location>
</feature>
<dbReference type="GO" id="GO:0008270">
    <property type="term" value="F:zinc ion binding"/>
    <property type="evidence" value="ECO:0007669"/>
    <property type="project" value="InterPro"/>
</dbReference>